<dbReference type="PROSITE" id="PS50005">
    <property type="entry name" value="TPR"/>
    <property type="match status" value="1"/>
</dbReference>
<dbReference type="PATRIC" id="fig|360102.15.peg.626"/>
<protein>
    <recommendedName>
        <fullName evidence="3">DUF218 domain-containing protein</fullName>
    </recommendedName>
</protein>
<dbReference type="PANTHER" id="PTHR30336:SF4">
    <property type="entry name" value="ENVELOPE BIOGENESIS FACTOR ELYC"/>
    <property type="match status" value="1"/>
</dbReference>
<dbReference type="PANTHER" id="PTHR30336">
    <property type="entry name" value="INNER MEMBRANE PROTEIN, PROBABLE PERMEASE"/>
    <property type="match status" value="1"/>
</dbReference>
<reference evidence="4 5" key="1">
    <citation type="journal article" date="2006" name="J. Bacteriol.">
        <title>Complete genome sequence of Yersinia pestis strains Antiqua and Nepal516: evidence of gene reduction in an emerging pathogen.</title>
        <authorList>
            <person name="Chain P.S."/>
            <person name="Hu P."/>
            <person name="Malfatti S.A."/>
            <person name="Radnedge L."/>
            <person name="Larimer F."/>
            <person name="Vergez L.M."/>
            <person name="Worsham P."/>
            <person name="Chu M.C."/>
            <person name="Andersen G.L."/>
        </authorList>
    </citation>
    <scope>NUCLEOTIDE SEQUENCE [LARGE SCALE GENOMIC DNA]</scope>
    <source>
        <strain evidence="4 5">Antiqua</strain>
    </source>
</reference>
<gene>
    <name evidence="4" type="ordered locus">YPA_2003</name>
</gene>
<keyword evidence="2" id="KW-0732">Signal</keyword>
<dbReference type="InterPro" id="IPR019734">
    <property type="entry name" value="TPR_rpt"/>
</dbReference>
<dbReference type="HOGENOM" id="CLU_061359_0_0_6"/>
<evidence type="ECO:0000313" key="4">
    <source>
        <dbReference type="EMBL" id="ABG13969.1"/>
    </source>
</evidence>
<dbReference type="EMBL" id="CP000308">
    <property type="protein sequence ID" value="ABG13969.1"/>
    <property type="molecule type" value="Genomic_DNA"/>
</dbReference>
<name>A0A0E1P0Z2_YERPA</name>
<feature type="domain" description="DUF218" evidence="3">
    <location>
        <begin position="204"/>
        <end position="320"/>
    </location>
</feature>
<dbReference type="Gene3D" id="3.40.50.620">
    <property type="entry name" value="HUPs"/>
    <property type="match status" value="1"/>
</dbReference>
<dbReference type="Gene3D" id="1.25.40.10">
    <property type="entry name" value="Tetratricopeptide repeat domain"/>
    <property type="match status" value="1"/>
</dbReference>
<dbReference type="SUPFAM" id="SSF48452">
    <property type="entry name" value="TPR-like"/>
    <property type="match status" value="1"/>
</dbReference>
<dbReference type="GO" id="GO:0000270">
    <property type="term" value="P:peptidoglycan metabolic process"/>
    <property type="evidence" value="ECO:0007669"/>
    <property type="project" value="TreeGrafter"/>
</dbReference>
<evidence type="ECO:0000313" key="5">
    <source>
        <dbReference type="Proteomes" id="UP000001971"/>
    </source>
</evidence>
<accession>A0A0E1P0Z2</accession>
<dbReference type="Pfam" id="PF02698">
    <property type="entry name" value="DUF218"/>
    <property type="match status" value="1"/>
</dbReference>
<dbReference type="InterPro" id="IPR051599">
    <property type="entry name" value="Cell_Envelope_Assoc"/>
</dbReference>
<evidence type="ECO:0000259" key="3">
    <source>
        <dbReference type="Pfam" id="PF02698"/>
    </source>
</evidence>
<dbReference type="GeneID" id="57976174"/>
<dbReference type="CDD" id="cd06259">
    <property type="entry name" value="YdcF-like"/>
    <property type="match status" value="1"/>
</dbReference>
<dbReference type="InterPro" id="IPR011990">
    <property type="entry name" value="TPR-like_helical_dom_sf"/>
</dbReference>
<dbReference type="GO" id="GO:0005886">
    <property type="term" value="C:plasma membrane"/>
    <property type="evidence" value="ECO:0007669"/>
    <property type="project" value="TreeGrafter"/>
</dbReference>
<dbReference type="InterPro" id="IPR003848">
    <property type="entry name" value="DUF218"/>
</dbReference>
<sequence length="375" mass="41788" precursor="true">MKKNCLKHYRAGQLLVLAIGLAFSVPSVALTDVAQPQERYENYVTQRQTVDLLINQAQQAFKNPTRISGAGFTGKLPSNMEVVAQKLLQAHQLEPYRVDLLFSAASAYIYNNNIEKALAIYKDILKDAPDDIDALIYLSAWSRFAGQTSESQSYFAQLKRLNPLKAQQLEQFYAVIDKAAAMPISDTLSAQQLAQLKATQGENAIVTLGYALNPDGTMNDVLIQRLEKTLEIAQQLPDALIIVTGGVPQNNQTEGKLMADWLIKKGIKPERIYQDNYARSTVENALYSRYALAKHRIKNAIIISSGSHVRRADALFTIASWESGPHDINFLTIAALDKPLSELQKTSPADLQGIYRDGLKTLGLWSFRSYPLEER</sequence>
<keyword evidence="1" id="KW-0802">TPR repeat</keyword>
<dbReference type="KEGG" id="ypa:YPA_2003"/>
<feature type="chain" id="PRO_5010416274" description="DUF218 domain-containing protein" evidence="2">
    <location>
        <begin position="30"/>
        <end position="375"/>
    </location>
</feature>
<dbReference type="AlphaFoldDB" id="A0A0E1P0Z2"/>
<organism evidence="4 5">
    <name type="scientific">Yersinia pestis bv. Antiqua (strain Antiqua)</name>
    <dbReference type="NCBI Taxonomy" id="360102"/>
    <lineage>
        <taxon>Bacteria</taxon>
        <taxon>Pseudomonadati</taxon>
        <taxon>Pseudomonadota</taxon>
        <taxon>Gammaproteobacteria</taxon>
        <taxon>Enterobacterales</taxon>
        <taxon>Yersiniaceae</taxon>
        <taxon>Yersinia</taxon>
    </lineage>
</organism>
<feature type="signal peptide" evidence="2">
    <location>
        <begin position="1"/>
        <end position="29"/>
    </location>
</feature>
<proteinExistence type="predicted"/>
<evidence type="ECO:0000256" key="2">
    <source>
        <dbReference type="SAM" id="SignalP"/>
    </source>
</evidence>
<dbReference type="GO" id="GO:0043164">
    <property type="term" value="P:Gram-negative-bacterium-type cell wall biogenesis"/>
    <property type="evidence" value="ECO:0007669"/>
    <property type="project" value="TreeGrafter"/>
</dbReference>
<dbReference type="RefSeq" id="WP_002210234.1">
    <property type="nucleotide sequence ID" value="NC_008150.1"/>
</dbReference>
<feature type="repeat" description="TPR" evidence="1">
    <location>
        <begin position="98"/>
        <end position="131"/>
    </location>
</feature>
<dbReference type="Proteomes" id="UP000001971">
    <property type="component" value="Chromosome"/>
</dbReference>
<evidence type="ECO:0000256" key="1">
    <source>
        <dbReference type="PROSITE-ProRule" id="PRU00339"/>
    </source>
</evidence>
<dbReference type="InterPro" id="IPR014729">
    <property type="entry name" value="Rossmann-like_a/b/a_fold"/>
</dbReference>